<gene>
    <name evidence="3" type="ORF">PACLA_8A032608</name>
</gene>
<sequence length="588" mass="65253">MEEQQRLIASRRAHRAHLTKVLKKITELKEVEDDQNEQHAIVTLGSYLEQLQRKGHVLSELDNKIFELFTKPEDLEADIIEAEDTQSFIAETICTTKNFIENKIKSMNISQHDQAAGASNNIQQTPESNQATSSESEPAGNQPSTPEETQPQSSTSKEFLRHIGNTYPCTRSVRKITRFIWGHFDSYNPYEIASRLTKLPEHNTNEWKLDEIRKAIRREIDILEVGENNPSKQHPNEICPDPPTAAFAIGQSKNSTYKPRHVPSTTAKRACVYCKGLHSPNNCTVITDKKHRHNIVRDFKLCFNCLNDNHIVSQCKTRGRCKICHRKHHTSLCSAENPPPPNQDKQDPTPNVPNQSVNTINTAPTENMATPTSISPAATTPTTISPTTIQHLSENKHKSTLLKTAVSPIEYIGSTVTAHILFDEGSHRSFITGSLARNVGLTAEREETLSLSTFGGTTTSVRRVEVGTINLQTPVGENIPIEVIIVPTIAAPLQSFTTIDLHSLPDLKGLTFAHPITNEHTFDIDLLIGADHYWNVVEDEIIKGSGPTAAKSKIGYLLSGPIPLTNQTSALNTTIARMMNLNSDVFGS</sequence>
<dbReference type="PANTHER" id="PTHR47331">
    <property type="entry name" value="PHD-TYPE DOMAIN-CONTAINING PROTEIN"/>
    <property type="match status" value="1"/>
</dbReference>
<accession>A0A7D9EGV9</accession>
<dbReference type="EMBL" id="CACRXK020006002">
    <property type="protein sequence ID" value="CAB4008040.1"/>
    <property type="molecule type" value="Genomic_DNA"/>
</dbReference>
<feature type="region of interest" description="Disordered" evidence="1">
    <location>
        <begin position="331"/>
        <end position="384"/>
    </location>
</feature>
<proteinExistence type="predicted"/>
<feature type="domain" description="DUF1758" evidence="2">
    <location>
        <begin position="416"/>
        <end position="559"/>
    </location>
</feature>
<protein>
    <recommendedName>
        <fullName evidence="2">DUF1758 domain-containing protein</fullName>
    </recommendedName>
</protein>
<name>A0A7D9EGV9_PARCT</name>
<keyword evidence="4" id="KW-1185">Reference proteome</keyword>
<evidence type="ECO:0000313" key="3">
    <source>
        <dbReference type="EMBL" id="CAB4008040.1"/>
    </source>
</evidence>
<dbReference type="Proteomes" id="UP001152795">
    <property type="component" value="Unassembled WGS sequence"/>
</dbReference>
<feature type="compositionally biased region" description="Polar residues" evidence="1">
    <location>
        <begin position="352"/>
        <end position="368"/>
    </location>
</feature>
<evidence type="ECO:0000256" key="1">
    <source>
        <dbReference type="SAM" id="MobiDB-lite"/>
    </source>
</evidence>
<evidence type="ECO:0000313" key="4">
    <source>
        <dbReference type="Proteomes" id="UP001152795"/>
    </source>
</evidence>
<dbReference type="AlphaFoldDB" id="A0A7D9EGV9"/>
<organism evidence="3 4">
    <name type="scientific">Paramuricea clavata</name>
    <name type="common">Red gorgonian</name>
    <name type="synonym">Violescent sea-whip</name>
    <dbReference type="NCBI Taxonomy" id="317549"/>
    <lineage>
        <taxon>Eukaryota</taxon>
        <taxon>Metazoa</taxon>
        <taxon>Cnidaria</taxon>
        <taxon>Anthozoa</taxon>
        <taxon>Octocorallia</taxon>
        <taxon>Malacalcyonacea</taxon>
        <taxon>Plexauridae</taxon>
        <taxon>Paramuricea</taxon>
    </lineage>
</organism>
<evidence type="ECO:0000259" key="2">
    <source>
        <dbReference type="Pfam" id="PF05585"/>
    </source>
</evidence>
<comment type="caution">
    <text evidence="3">The sequence shown here is derived from an EMBL/GenBank/DDBJ whole genome shotgun (WGS) entry which is preliminary data.</text>
</comment>
<feature type="compositionally biased region" description="Polar residues" evidence="1">
    <location>
        <begin position="113"/>
        <end position="157"/>
    </location>
</feature>
<reference evidence="3" key="1">
    <citation type="submission" date="2020-04" db="EMBL/GenBank/DDBJ databases">
        <authorList>
            <person name="Alioto T."/>
            <person name="Alioto T."/>
            <person name="Gomez Garrido J."/>
        </authorList>
    </citation>
    <scope>NUCLEOTIDE SEQUENCE</scope>
    <source>
        <strain evidence="3">A484AB</strain>
    </source>
</reference>
<dbReference type="OrthoDB" id="6153490at2759"/>
<dbReference type="InterPro" id="IPR008737">
    <property type="entry name" value="DUF1758"/>
</dbReference>
<feature type="region of interest" description="Disordered" evidence="1">
    <location>
        <begin position="113"/>
        <end position="158"/>
    </location>
</feature>
<dbReference type="Pfam" id="PF05585">
    <property type="entry name" value="DUF1758"/>
    <property type="match status" value="1"/>
</dbReference>
<feature type="compositionally biased region" description="Low complexity" evidence="1">
    <location>
        <begin position="369"/>
        <end position="384"/>
    </location>
</feature>